<evidence type="ECO:0000256" key="2">
    <source>
        <dbReference type="ARBA" id="ARBA00012438"/>
    </source>
</evidence>
<protein>
    <recommendedName>
        <fullName evidence="2">histidine kinase</fullName>
        <ecNumber evidence="2">2.7.13.3</ecNumber>
    </recommendedName>
</protein>
<organism evidence="10 11">
    <name type="scientific">Sporosarcina psychrophila</name>
    <name type="common">Bacillus psychrophilus</name>
    <dbReference type="NCBI Taxonomy" id="1476"/>
    <lineage>
        <taxon>Bacteria</taxon>
        <taxon>Bacillati</taxon>
        <taxon>Bacillota</taxon>
        <taxon>Bacilli</taxon>
        <taxon>Bacillales</taxon>
        <taxon>Caryophanaceae</taxon>
        <taxon>Sporosarcina</taxon>
    </lineage>
</organism>
<keyword evidence="4" id="KW-0808">Transferase</keyword>
<dbReference type="CDD" id="cd00082">
    <property type="entry name" value="HisKA"/>
    <property type="match status" value="1"/>
</dbReference>
<keyword evidence="8" id="KW-0902">Two-component regulatory system</keyword>
<dbReference type="Proteomes" id="UP001549104">
    <property type="component" value="Unassembled WGS sequence"/>
</dbReference>
<dbReference type="RefSeq" id="WP_340740752.1">
    <property type="nucleotide sequence ID" value="NZ_CP185279.1"/>
</dbReference>
<comment type="catalytic activity">
    <reaction evidence="1">
        <text>ATP + protein L-histidine = ADP + protein N-phospho-L-histidine.</text>
        <dbReference type="EC" id="2.7.13.3"/>
    </reaction>
</comment>
<sequence length="106" mass="12190">MNNIVEIRDLSERTKIKDMIQSTDQHYVVGQLAASIAHEIRNSLTTIKGYTQLGKQEAPTKNFDVVMLEIEKIEEIINDLLLLAKPQISTFEELDIQKVLDNYMEI</sequence>
<evidence type="ECO:0000256" key="3">
    <source>
        <dbReference type="ARBA" id="ARBA00022553"/>
    </source>
</evidence>
<dbReference type="InterPro" id="IPR036097">
    <property type="entry name" value="HisK_dim/P_sf"/>
</dbReference>
<dbReference type="SUPFAM" id="SSF47384">
    <property type="entry name" value="Homodimeric domain of signal transducing histidine kinase"/>
    <property type="match status" value="1"/>
</dbReference>
<evidence type="ECO:0000256" key="7">
    <source>
        <dbReference type="ARBA" id="ARBA00022840"/>
    </source>
</evidence>
<evidence type="ECO:0000256" key="4">
    <source>
        <dbReference type="ARBA" id="ARBA00022679"/>
    </source>
</evidence>
<keyword evidence="7" id="KW-0067">ATP-binding</keyword>
<dbReference type="InterPro" id="IPR003661">
    <property type="entry name" value="HisK_dim/P_dom"/>
</dbReference>
<keyword evidence="5" id="KW-0547">Nucleotide-binding</keyword>
<keyword evidence="6 10" id="KW-0418">Kinase</keyword>
<accession>A0ABV2K3B1</accession>
<evidence type="ECO:0000259" key="9">
    <source>
        <dbReference type="SMART" id="SM00388"/>
    </source>
</evidence>
<dbReference type="Pfam" id="PF00512">
    <property type="entry name" value="HisKA"/>
    <property type="match status" value="1"/>
</dbReference>
<dbReference type="PANTHER" id="PTHR43065">
    <property type="entry name" value="SENSOR HISTIDINE KINASE"/>
    <property type="match status" value="1"/>
</dbReference>
<gene>
    <name evidence="10" type="ORF">ABIC55_000653</name>
</gene>
<feature type="domain" description="Signal transduction histidine kinase dimerisation/phosphoacceptor" evidence="9">
    <location>
        <begin position="28"/>
        <end position="89"/>
    </location>
</feature>
<dbReference type="EMBL" id="JBEPME010000001">
    <property type="protein sequence ID" value="MET3655569.1"/>
    <property type="molecule type" value="Genomic_DNA"/>
</dbReference>
<evidence type="ECO:0000256" key="6">
    <source>
        <dbReference type="ARBA" id="ARBA00022777"/>
    </source>
</evidence>
<dbReference type="Gene3D" id="1.10.287.130">
    <property type="match status" value="1"/>
</dbReference>
<name>A0ABV2K3B1_SPOPS</name>
<reference evidence="10 11" key="1">
    <citation type="submission" date="2024-06" db="EMBL/GenBank/DDBJ databases">
        <title>Sorghum-associated microbial communities from plants grown in Nebraska, USA.</title>
        <authorList>
            <person name="Schachtman D."/>
        </authorList>
    </citation>
    <scope>NUCLEOTIDE SEQUENCE [LARGE SCALE GENOMIC DNA]</scope>
    <source>
        <strain evidence="10 11">1288</strain>
    </source>
</reference>
<evidence type="ECO:0000313" key="10">
    <source>
        <dbReference type="EMBL" id="MET3655569.1"/>
    </source>
</evidence>
<comment type="caution">
    <text evidence="10">The sequence shown here is derived from an EMBL/GenBank/DDBJ whole genome shotgun (WGS) entry which is preliminary data.</text>
</comment>
<dbReference type="EC" id="2.7.13.3" evidence="2"/>
<evidence type="ECO:0000256" key="5">
    <source>
        <dbReference type="ARBA" id="ARBA00022741"/>
    </source>
</evidence>
<dbReference type="SMART" id="SM00388">
    <property type="entry name" value="HisKA"/>
    <property type="match status" value="1"/>
</dbReference>
<evidence type="ECO:0000256" key="8">
    <source>
        <dbReference type="ARBA" id="ARBA00023012"/>
    </source>
</evidence>
<evidence type="ECO:0000256" key="1">
    <source>
        <dbReference type="ARBA" id="ARBA00000085"/>
    </source>
</evidence>
<keyword evidence="3" id="KW-0597">Phosphoprotein</keyword>
<dbReference type="GO" id="GO:0016301">
    <property type="term" value="F:kinase activity"/>
    <property type="evidence" value="ECO:0007669"/>
    <property type="project" value="UniProtKB-KW"/>
</dbReference>
<evidence type="ECO:0000313" key="11">
    <source>
        <dbReference type="Proteomes" id="UP001549104"/>
    </source>
</evidence>
<proteinExistence type="predicted"/>
<dbReference type="PANTHER" id="PTHR43065:SF10">
    <property type="entry name" value="PEROXIDE STRESS-ACTIVATED HISTIDINE KINASE MAK3"/>
    <property type="match status" value="1"/>
</dbReference>
<keyword evidence="11" id="KW-1185">Reference proteome</keyword>